<evidence type="ECO:0000313" key="2">
    <source>
        <dbReference type="EMBL" id="VVV06380.1"/>
    </source>
</evidence>
<accession>A0A5Q4ZML5</accession>
<reference evidence="2" key="1">
    <citation type="submission" date="2019-09" db="EMBL/GenBank/DDBJ databases">
        <authorList>
            <person name="Hjerde E."/>
        </authorList>
    </citation>
    <scope>NUCLEOTIDE SEQUENCE</scope>
    <source>
        <strain evidence="2">06/09/160</strain>
    </source>
</reference>
<feature type="transmembrane region" description="Helical" evidence="1">
    <location>
        <begin position="9"/>
        <end position="28"/>
    </location>
</feature>
<dbReference type="EMBL" id="LR721751">
    <property type="protein sequence ID" value="VVV06380.1"/>
    <property type="molecule type" value="Genomic_DNA"/>
</dbReference>
<keyword evidence="1" id="KW-0472">Membrane</keyword>
<keyword evidence="1" id="KW-0812">Transmembrane</keyword>
<proteinExistence type="predicted"/>
<gene>
    <name evidence="2" type="ORF">AW0309160_03871</name>
</gene>
<organism evidence="2">
    <name type="scientific">Aliivibrio wodanis</name>
    <dbReference type="NCBI Taxonomy" id="80852"/>
    <lineage>
        <taxon>Bacteria</taxon>
        <taxon>Pseudomonadati</taxon>
        <taxon>Pseudomonadota</taxon>
        <taxon>Gammaproteobacteria</taxon>
        <taxon>Vibrionales</taxon>
        <taxon>Vibrionaceae</taxon>
        <taxon>Aliivibrio</taxon>
    </lineage>
</organism>
<dbReference type="AlphaFoldDB" id="A0A5Q4ZML5"/>
<name>A0A5Q4ZML5_9GAMM</name>
<sequence>MDSDWSDKLLAVSWVFAWAVIAYFVPFAS</sequence>
<keyword evidence="1" id="KW-1133">Transmembrane helix</keyword>
<evidence type="ECO:0000256" key="1">
    <source>
        <dbReference type="SAM" id="Phobius"/>
    </source>
</evidence>
<protein>
    <submittedName>
        <fullName evidence="2">Uncharacterized protein</fullName>
    </submittedName>
</protein>